<keyword evidence="1" id="KW-0812">Transmembrane</keyword>
<reference evidence="2 3" key="1">
    <citation type="submission" date="2022-11" db="EMBL/GenBank/DDBJ databases">
        <title>Viruses from the air-sea interface of a natural surface slick.</title>
        <authorList>
            <person name="Rahlff J."/>
            <person name="Holmfeldt K."/>
        </authorList>
    </citation>
    <scope>NUCLEOTIDE SEQUENCE [LARGE SCALE GENOMIC DNA]</scope>
    <source>
        <strain evidence="2 3">SMS4</strain>
    </source>
</reference>
<keyword evidence="3" id="KW-1185">Reference proteome</keyword>
<proteinExistence type="predicted"/>
<sequence length="85" mass="9948">MLIDKLLRRRRQRVQHFAEQGAQLQQTLQAQQWLLKQRASAFIVSAPGLLLSFSVGCLFQLRHNNAVKTLHRVVGLRRLTKWFIL</sequence>
<keyword evidence="1" id="KW-1133">Transmembrane helix</keyword>
<evidence type="ECO:0000313" key="2">
    <source>
        <dbReference type="EMBL" id="MDP5135212.1"/>
    </source>
</evidence>
<name>A0ABT9HVQ9_9GAMM</name>
<dbReference type="EMBL" id="JAPJDZ010000007">
    <property type="protein sequence ID" value="MDP5135212.1"/>
    <property type="molecule type" value="Genomic_DNA"/>
</dbReference>
<evidence type="ECO:0000256" key="1">
    <source>
        <dbReference type="SAM" id="Phobius"/>
    </source>
</evidence>
<protein>
    <submittedName>
        <fullName evidence="2">Uncharacterized protein</fullName>
    </submittedName>
</protein>
<dbReference type="RefSeq" id="WP_027670441.1">
    <property type="nucleotide sequence ID" value="NZ_JAPJDZ010000007.1"/>
</dbReference>
<evidence type="ECO:0000313" key="3">
    <source>
        <dbReference type="Proteomes" id="UP001231109"/>
    </source>
</evidence>
<organism evidence="2 3">
    <name type="scientific">Rheinheimera baltica</name>
    <dbReference type="NCBI Taxonomy" id="67576"/>
    <lineage>
        <taxon>Bacteria</taxon>
        <taxon>Pseudomonadati</taxon>
        <taxon>Pseudomonadota</taxon>
        <taxon>Gammaproteobacteria</taxon>
        <taxon>Chromatiales</taxon>
        <taxon>Chromatiaceae</taxon>
        <taxon>Rheinheimera</taxon>
    </lineage>
</organism>
<accession>A0ABT9HVQ9</accession>
<feature type="transmembrane region" description="Helical" evidence="1">
    <location>
        <begin position="41"/>
        <end position="61"/>
    </location>
</feature>
<dbReference type="Proteomes" id="UP001231109">
    <property type="component" value="Unassembled WGS sequence"/>
</dbReference>
<comment type="caution">
    <text evidence="2">The sequence shown here is derived from an EMBL/GenBank/DDBJ whole genome shotgun (WGS) entry which is preliminary data.</text>
</comment>
<keyword evidence="1" id="KW-0472">Membrane</keyword>
<gene>
    <name evidence="2" type="ORF">ORJ04_04515</name>
</gene>